<proteinExistence type="predicted"/>
<sequence>MSLKKELKQLKNDGKWIELMDAIHDAMPFLFSPGRPTHEQIENSEIGRTHHENWSEYIRWELDWNDSGWRAWIRAYKVVLAYPYLRKLDVTASIINIRKSMLDTFPDSAEQWREQEIKVRDKKPRKRSPNTEERLLILEKKIATMSFEIQDLKCQIYQ</sequence>
<protein>
    <submittedName>
        <fullName evidence="1">Uncharacterized protein</fullName>
    </submittedName>
</protein>
<gene>
    <name evidence="1" type="ORF">LCGC14_0700450</name>
</gene>
<evidence type="ECO:0000313" key="1">
    <source>
        <dbReference type="EMBL" id="KKN43704.1"/>
    </source>
</evidence>
<comment type="caution">
    <text evidence="1">The sequence shown here is derived from an EMBL/GenBank/DDBJ whole genome shotgun (WGS) entry which is preliminary data.</text>
</comment>
<dbReference type="AlphaFoldDB" id="A0A0F9QML3"/>
<dbReference type="EMBL" id="LAZR01001494">
    <property type="protein sequence ID" value="KKN43704.1"/>
    <property type="molecule type" value="Genomic_DNA"/>
</dbReference>
<organism evidence="1">
    <name type="scientific">marine sediment metagenome</name>
    <dbReference type="NCBI Taxonomy" id="412755"/>
    <lineage>
        <taxon>unclassified sequences</taxon>
        <taxon>metagenomes</taxon>
        <taxon>ecological metagenomes</taxon>
    </lineage>
</organism>
<name>A0A0F9QML3_9ZZZZ</name>
<reference evidence="1" key="1">
    <citation type="journal article" date="2015" name="Nature">
        <title>Complex archaea that bridge the gap between prokaryotes and eukaryotes.</title>
        <authorList>
            <person name="Spang A."/>
            <person name="Saw J.H."/>
            <person name="Jorgensen S.L."/>
            <person name="Zaremba-Niedzwiedzka K."/>
            <person name="Martijn J."/>
            <person name="Lind A.E."/>
            <person name="van Eijk R."/>
            <person name="Schleper C."/>
            <person name="Guy L."/>
            <person name="Ettema T.J."/>
        </authorList>
    </citation>
    <scope>NUCLEOTIDE SEQUENCE</scope>
</reference>
<accession>A0A0F9QML3</accession>